<gene>
    <name evidence="1" type="ORF">L6452_03190</name>
</gene>
<dbReference type="EMBL" id="CM042047">
    <property type="protein sequence ID" value="KAI3772016.1"/>
    <property type="molecule type" value="Genomic_DNA"/>
</dbReference>
<proteinExistence type="predicted"/>
<sequence length="118" mass="13657">MAGLLSARNHIRSLFHFRQQLKTIMLLLGSITRFFIVIVPTQKISESTKKAHVKELLAFKPKILKIKRGNSEDCRPRRSRRRPHILPSSNLASKISPFSPSLHIGIFSKQILRYREDL</sequence>
<organism evidence="1 2">
    <name type="scientific">Arctium lappa</name>
    <name type="common">Greater burdock</name>
    <name type="synonym">Lappa major</name>
    <dbReference type="NCBI Taxonomy" id="4217"/>
    <lineage>
        <taxon>Eukaryota</taxon>
        <taxon>Viridiplantae</taxon>
        <taxon>Streptophyta</taxon>
        <taxon>Embryophyta</taxon>
        <taxon>Tracheophyta</taxon>
        <taxon>Spermatophyta</taxon>
        <taxon>Magnoliopsida</taxon>
        <taxon>eudicotyledons</taxon>
        <taxon>Gunneridae</taxon>
        <taxon>Pentapetalae</taxon>
        <taxon>asterids</taxon>
        <taxon>campanulids</taxon>
        <taxon>Asterales</taxon>
        <taxon>Asteraceae</taxon>
        <taxon>Carduoideae</taxon>
        <taxon>Cardueae</taxon>
        <taxon>Arctiinae</taxon>
        <taxon>Arctium</taxon>
    </lineage>
</organism>
<protein>
    <submittedName>
        <fullName evidence="1">Uncharacterized protein</fullName>
    </submittedName>
</protein>
<comment type="caution">
    <text evidence="1">The sequence shown here is derived from an EMBL/GenBank/DDBJ whole genome shotgun (WGS) entry which is preliminary data.</text>
</comment>
<dbReference type="Proteomes" id="UP001055879">
    <property type="component" value="Linkage Group LG01"/>
</dbReference>
<evidence type="ECO:0000313" key="1">
    <source>
        <dbReference type="EMBL" id="KAI3772016.1"/>
    </source>
</evidence>
<name>A0ACB9FMR6_ARCLA</name>
<evidence type="ECO:0000313" key="2">
    <source>
        <dbReference type="Proteomes" id="UP001055879"/>
    </source>
</evidence>
<keyword evidence="2" id="KW-1185">Reference proteome</keyword>
<reference evidence="2" key="1">
    <citation type="journal article" date="2022" name="Mol. Ecol. Resour.">
        <title>The genomes of chicory, endive, great burdock and yacon provide insights into Asteraceae palaeo-polyploidization history and plant inulin production.</title>
        <authorList>
            <person name="Fan W."/>
            <person name="Wang S."/>
            <person name="Wang H."/>
            <person name="Wang A."/>
            <person name="Jiang F."/>
            <person name="Liu H."/>
            <person name="Zhao H."/>
            <person name="Xu D."/>
            <person name="Zhang Y."/>
        </authorList>
    </citation>
    <scope>NUCLEOTIDE SEQUENCE [LARGE SCALE GENOMIC DNA]</scope>
    <source>
        <strain evidence="2">cv. Niubang</strain>
    </source>
</reference>
<reference evidence="1 2" key="2">
    <citation type="journal article" date="2022" name="Mol. Ecol. Resour.">
        <title>The genomes of chicory, endive, great burdock and yacon provide insights into Asteraceae paleo-polyploidization history and plant inulin production.</title>
        <authorList>
            <person name="Fan W."/>
            <person name="Wang S."/>
            <person name="Wang H."/>
            <person name="Wang A."/>
            <person name="Jiang F."/>
            <person name="Liu H."/>
            <person name="Zhao H."/>
            <person name="Xu D."/>
            <person name="Zhang Y."/>
        </authorList>
    </citation>
    <scope>NUCLEOTIDE SEQUENCE [LARGE SCALE GENOMIC DNA]</scope>
    <source>
        <strain evidence="2">cv. Niubang</strain>
    </source>
</reference>
<accession>A0ACB9FMR6</accession>